<evidence type="ECO:0000256" key="2">
    <source>
        <dbReference type="ARBA" id="ARBA00004496"/>
    </source>
</evidence>
<feature type="active site" evidence="15">
    <location>
        <position position="44"/>
    </location>
</feature>
<dbReference type="PROSITE" id="PS50142">
    <property type="entry name" value="RNASE_3_2"/>
    <property type="match status" value="1"/>
</dbReference>
<keyword evidence="12 15" id="KW-0378">Hydrolase</keyword>
<keyword evidence="15" id="KW-0699">rRNA-binding</keyword>
<evidence type="ECO:0000256" key="16">
    <source>
        <dbReference type="SAM" id="MobiDB-lite"/>
    </source>
</evidence>
<evidence type="ECO:0000256" key="11">
    <source>
        <dbReference type="ARBA" id="ARBA00022759"/>
    </source>
</evidence>
<keyword evidence="6 15" id="KW-0698">rRNA processing</keyword>
<dbReference type="GO" id="GO:0042802">
    <property type="term" value="F:identical protein binding"/>
    <property type="evidence" value="ECO:0007669"/>
    <property type="project" value="UniProtKB-ARBA"/>
</dbReference>
<evidence type="ECO:0000256" key="5">
    <source>
        <dbReference type="ARBA" id="ARBA00022490"/>
    </source>
</evidence>
<evidence type="ECO:0000256" key="13">
    <source>
        <dbReference type="ARBA" id="ARBA00022842"/>
    </source>
</evidence>
<feature type="domain" description="DRBM" evidence="17">
    <location>
        <begin position="154"/>
        <end position="224"/>
    </location>
</feature>
<evidence type="ECO:0000256" key="4">
    <source>
        <dbReference type="ARBA" id="ARBA00011738"/>
    </source>
</evidence>
<feature type="binding site" evidence="15">
    <location>
        <position position="116"/>
    </location>
    <ligand>
        <name>Mg(2+)</name>
        <dbReference type="ChEBI" id="CHEBI:18420"/>
    </ligand>
</feature>
<dbReference type="HAMAP" id="MF_00104">
    <property type="entry name" value="RNase_III"/>
    <property type="match status" value="1"/>
</dbReference>
<dbReference type="SMART" id="SM00358">
    <property type="entry name" value="DSRM"/>
    <property type="match status" value="1"/>
</dbReference>
<evidence type="ECO:0000256" key="8">
    <source>
        <dbReference type="ARBA" id="ARBA00022694"/>
    </source>
</evidence>
<evidence type="ECO:0000256" key="6">
    <source>
        <dbReference type="ARBA" id="ARBA00022552"/>
    </source>
</evidence>
<comment type="catalytic activity">
    <reaction evidence="1 15">
        <text>Endonucleolytic cleavage to 5'-phosphomonoester.</text>
        <dbReference type="EC" id="3.1.26.3"/>
    </reaction>
</comment>
<evidence type="ECO:0000259" key="18">
    <source>
        <dbReference type="PROSITE" id="PS50142"/>
    </source>
</evidence>
<comment type="function">
    <text evidence="15">Digests double-stranded RNA. Involved in the processing of primary rRNA transcript to yield the immediate precursors to the large and small rRNAs (23S and 16S). Processes some mRNAs, and tRNAs when they are encoded in the rRNA operon. Processes pre-crRNA and tracrRNA of type II CRISPR loci if present in the organism.</text>
</comment>
<evidence type="ECO:0000313" key="19">
    <source>
        <dbReference type="EMBL" id="MBB6091802.1"/>
    </source>
</evidence>
<dbReference type="GO" id="GO:0003725">
    <property type="term" value="F:double-stranded RNA binding"/>
    <property type="evidence" value="ECO:0007669"/>
    <property type="project" value="TreeGrafter"/>
</dbReference>
<name>A0A841HHY0_9GAMM</name>
<comment type="subcellular location">
    <subcellularLocation>
        <location evidence="2 15">Cytoplasm</location>
    </subcellularLocation>
</comment>
<dbReference type="PROSITE" id="PS50137">
    <property type="entry name" value="DS_RBD"/>
    <property type="match status" value="1"/>
</dbReference>
<keyword evidence="5 15" id="KW-0963">Cytoplasm</keyword>
<gene>
    <name evidence="15" type="primary">rnc</name>
    <name evidence="19" type="ORF">HNQ60_000648</name>
</gene>
<dbReference type="PANTHER" id="PTHR11207">
    <property type="entry name" value="RIBONUCLEASE III"/>
    <property type="match status" value="1"/>
</dbReference>
<evidence type="ECO:0000256" key="3">
    <source>
        <dbReference type="ARBA" id="ARBA00010183"/>
    </source>
</evidence>
<dbReference type="Pfam" id="PF14622">
    <property type="entry name" value="Ribonucleas_3_3"/>
    <property type="match status" value="1"/>
</dbReference>
<protein>
    <recommendedName>
        <fullName evidence="15">Ribonuclease 3</fullName>
        <ecNumber evidence="15">3.1.26.3</ecNumber>
    </recommendedName>
    <alternativeName>
        <fullName evidence="15">Ribonuclease III</fullName>
        <shortName evidence="15">RNase III</shortName>
    </alternativeName>
</protein>
<dbReference type="Gene3D" id="3.30.160.20">
    <property type="match status" value="1"/>
</dbReference>
<evidence type="ECO:0000313" key="20">
    <source>
        <dbReference type="Proteomes" id="UP000588068"/>
    </source>
</evidence>
<keyword evidence="7 15" id="KW-0507">mRNA processing</keyword>
<dbReference type="PANTHER" id="PTHR11207:SF0">
    <property type="entry name" value="RIBONUCLEASE 3"/>
    <property type="match status" value="1"/>
</dbReference>
<comment type="cofactor">
    <cofactor evidence="15">
        <name>Mg(2+)</name>
        <dbReference type="ChEBI" id="CHEBI:18420"/>
    </cofactor>
</comment>
<evidence type="ECO:0000256" key="10">
    <source>
        <dbReference type="ARBA" id="ARBA00022723"/>
    </source>
</evidence>
<feature type="compositionally biased region" description="Polar residues" evidence="16">
    <location>
        <begin position="243"/>
        <end position="252"/>
    </location>
</feature>
<dbReference type="EMBL" id="JACHHZ010000001">
    <property type="protein sequence ID" value="MBB6091802.1"/>
    <property type="molecule type" value="Genomic_DNA"/>
</dbReference>
<comment type="caution">
    <text evidence="19">The sequence shown here is derived from an EMBL/GenBank/DDBJ whole genome shotgun (WGS) entry which is preliminary data.</text>
</comment>
<keyword evidence="14 15" id="KW-0694">RNA-binding</keyword>
<dbReference type="RefSeq" id="WP_184329578.1">
    <property type="nucleotide sequence ID" value="NZ_JACHHZ010000001.1"/>
</dbReference>
<keyword evidence="11 15" id="KW-0255">Endonuclease</keyword>
<keyword evidence="8 15" id="KW-0819">tRNA processing</keyword>
<dbReference type="CDD" id="cd00593">
    <property type="entry name" value="RIBOc"/>
    <property type="match status" value="1"/>
</dbReference>
<dbReference type="GO" id="GO:0019843">
    <property type="term" value="F:rRNA binding"/>
    <property type="evidence" value="ECO:0007669"/>
    <property type="project" value="UniProtKB-KW"/>
</dbReference>
<dbReference type="AlphaFoldDB" id="A0A841HHY0"/>
<reference evidence="19 20" key="1">
    <citation type="submission" date="2020-08" db="EMBL/GenBank/DDBJ databases">
        <title>Genomic Encyclopedia of Type Strains, Phase IV (KMG-IV): sequencing the most valuable type-strain genomes for metagenomic binning, comparative biology and taxonomic classification.</title>
        <authorList>
            <person name="Goeker M."/>
        </authorList>
    </citation>
    <scope>NUCLEOTIDE SEQUENCE [LARGE SCALE GENOMIC DNA]</scope>
    <source>
        <strain evidence="19 20">DSM 26723</strain>
    </source>
</reference>
<keyword evidence="20" id="KW-1185">Reference proteome</keyword>
<evidence type="ECO:0000256" key="14">
    <source>
        <dbReference type="ARBA" id="ARBA00022884"/>
    </source>
</evidence>
<dbReference type="GO" id="GO:0010468">
    <property type="term" value="P:regulation of gene expression"/>
    <property type="evidence" value="ECO:0007669"/>
    <property type="project" value="TreeGrafter"/>
</dbReference>
<dbReference type="FunFam" id="1.10.1520.10:FF:000001">
    <property type="entry name" value="Ribonuclease 3"/>
    <property type="match status" value="1"/>
</dbReference>
<dbReference type="InterPro" id="IPR036389">
    <property type="entry name" value="RNase_III_sf"/>
</dbReference>
<evidence type="ECO:0000259" key="17">
    <source>
        <dbReference type="PROSITE" id="PS50137"/>
    </source>
</evidence>
<feature type="active site" evidence="15">
    <location>
        <position position="116"/>
    </location>
</feature>
<evidence type="ECO:0000256" key="7">
    <source>
        <dbReference type="ARBA" id="ARBA00022664"/>
    </source>
</evidence>
<comment type="similarity">
    <text evidence="3">Belongs to the ribonuclease III family.</text>
</comment>
<accession>A0A841HHY0</accession>
<comment type="subunit">
    <text evidence="4 15">Homodimer.</text>
</comment>
<proteinExistence type="inferred from homology"/>
<keyword evidence="9 15" id="KW-0540">Nuclease</keyword>
<dbReference type="GO" id="GO:0006364">
    <property type="term" value="P:rRNA processing"/>
    <property type="evidence" value="ECO:0007669"/>
    <property type="project" value="UniProtKB-UniRule"/>
</dbReference>
<dbReference type="InterPro" id="IPR011907">
    <property type="entry name" value="RNase_III"/>
</dbReference>
<dbReference type="NCBIfam" id="TIGR02191">
    <property type="entry name" value="RNaseIII"/>
    <property type="match status" value="1"/>
</dbReference>
<dbReference type="Proteomes" id="UP000588068">
    <property type="component" value="Unassembled WGS sequence"/>
</dbReference>
<dbReference type="SMART" id="SM00535">
    <property type="entry name" value="RIBOc"/>
    <property type="match status" value="1"/>
</dbReference>
<dbReference type="GO" id="GO:0005737">
    <property type="term" value="C:cytoplasm"/>
    <property type="evidence" value="ECO:0007669"/>
    <property type="project" value="UniProtKB-SubCell"/>
</dbReference>
<dbReference type="SUPFAM" id="SSF54768">
    <property type="entry name" value="dsRNA-binding domain-like"/>
    <property type="match status" value="1"/>
</dbReference>
<feature type="binding site" evidence="15">
    <location>
        <position position="113"/>
    </location>
    <ligand>
        <name>Mg(2+)</name>
        <dbReference type="ChEBI" id="CHEBI:18420"/>
    </ligand>
</feature>
<feature type="domain" description="RNase III" evidence="18">
    <location>
        <begin position="5"/>
        <end position="127"/>
    </location>
</feature>
<dbReference type="InterPro" id="IPR014720">
    <property type="entry name" value="dsRBD_dom"/>
</dbReference>
<sequence>MKAAAAWFEEALGYACRDAALLEAALTHRSAGGPHNERLEFLGDAVLNCVVARLVFREFAAADEGDLSRFRASLVSGEALAVIALEIDLGQYVRLGSGELKSGGFRRKSILADALEALFGAVYLDGGFDAAERVIERLFIPRLDRLPSAAELKDPKTRLQEAVQAKGLPLPGYTVESISGEAHNQVFQVSCSVDALGLRAVGVGPSRRRAEQAAASEVLSALPKASVRSPPVQEAPVQPGSPEINSSDTTSS</sequence>
<keyword evidence="13 15" id="KW-0460">Magnesium</keyword>
<evidence type="ECO:0000256" key="15">
    <source>
        <dbReference type="HAMAP-Rule" id="MF_00104"/>
    </source>
</evidence>
<dbReference type="GO" id="GO:0006397">
    <property type="term" value="P:mRNA processing"/>
    <property type="evidence" value="ECO:0007669"/>
    <property type="project" value="UniProtKB-UniRule"/>
</dbReference>
<dbReference type="CDD" id="cd10845">
    <property type="entry name" value="DSRM_RNAse_III_family"/>
    <property type="match status" value="1"/>
</dbReference>
<dbReference type="InterPro" id="IPR000999">
    <property type="entry name" value="RNase_III_dom"/>
</dbReference>
<dbReference type="FunFam" id="3.30.160.20:FF:000003">
    <property type="entry name" value="Ribonuclease 3"/>
    <property type="match status" value="1"/>
</dbReference>
<dbReference type="GO" id="GO:0008033">
    <property type="term" value="P:tRNA processing"/>
    <property type="evidence" value="ECO:0007669"/>
    <property type="project" value="UniProtKB-KW"/>
</dbReference>
<evidence type="ECO:0000256" key="1">
    <source>
        <dbReference type="ARBA" id="ARBA00000109"/>
    </source>
</evidence>
<feature type="binding site" evidence="15">
    <location>
        <position position="40"/>
    </location>
    <ligand>
        <name>Mg(2+)</name>
        <dbReference type="ChEBI" id="CHEBI:18420"/>
    </ligand>
</feature>
<feature type="region of interest" description="Disordered" evidence="16">
    <location>
        <begin position="220"/>
        <end position="252"/>
    </location>
</feature>
<dbReference type="Pfam" id="PF00035">
    <property type="entry name" value="dsrm"/>
    <property type="match status" value="1"/>
</dbReference>
<keyword evidence="10 15" id="KW-0479">Metal-binding</keyword>
<evidence type="ECO:0000256" key="9">
    <source>
        <dbReference type="ARBA" id="ARBA00022722"/>
    </source>
</evidence>
<dbReference type="Gene3D" id="1.10.1520.10">
    <property type="entry name" value="Ribonuclease III domain"/>
    <property type="match status" value="1"/>
</dbReference>
<dbReference type="SUPFAM" id="SSF69065">
    <property type="entry name" value="RNase III domain-like"/>
    <property type="match status" value="1"/>
</dbReference>
<dbReference type="GO" id="GO:0046872">
    <property type="term" value="F:metal ion binding"/>
    <property type="evidence" value="ECO:0007669"/>
    <property type="project" value="UniProtKB-KW"/>
</dbReference>
<dbReference type="PROSITE" id="PS00517">
    <property type="entry name" value="RNASE_3_1"/>
    <property type="match status" value="1"/>
</dbReference>
<evidence type="ECO:0000256" key="12">
    <source>
        <dbReference type="ARBA" id="ARBA00022801"/>
    </source>
</evidence>
<dbReference type="EC" id="3.1.26.3" evidence="15"/>
<dbReference type="GO" id="GO:0004525">
    <property type="term" value="F:ribonuclease III activity"/>
    <property type="evidence" value="ECO:0007669"/>
    <property type="project" value="UniProtKB-UniRule"/>
</dbReference>
<organism evidence="19 20">
    <name type="scientific">Povalibacter uvarum</name>
    <dbReference type="NCBI Taxonomy" id="732238"/>
    <lineage>
        <taxon>Bacteria</taxon>
        <taxon>Pseudomonadati</taxon>
        <taxon>Pseudomonadota</taxon>
        <taxon>Gammaproteobacteria</taxon>
        <taxon>Steroidobacterales</taxon>
        <taxon>Steroidobacteraceae</taxon>
        <taxon>Povalibacter</taxon>
    </lineage>
</organism>